<evidence type="ECO:0000256" key="1">
    <source>
        <dbReference type="PROSITE-ProRule" id="PRU00266"/>
    </source>
</evidence>
<dbReference type="RefSeq" id="XP_018021682.1">
    <property type="nucleotide sequence ID" value="XM_018166193.2"/>
</dbReference>
<accession>A0A8B7P736</accession>
<evidence type="ECO:0000256" key="2">
    <source>
        <dbReference type="SAM" id="SignalP"/>
    </source>
</evidence>
<reference evidence="5" key="1">
    <citation type="submission" date="2025-08" db="UniProtKB">
        <authorList>
            <consortium name="RefSeq"/>
        </authorList>
    </citation>
    <scope>IDENTIFICATION</scope>
    <source>
        <tissue evidence="5">Whole organism</tissue>
    </source>
</reference>
<protein>
    <submittedName>
        <fullName evidence="5">Uncharacterized protein LOC108677887</fullName>
    </submittedName>
</protein>
<dbReference type="InterPro" id="IPR014720">
    <property type="entry name" value="dsRBD_dom"/>
</dbReference>
<dbReference type="SUPFAM" id="SSF54768">
    <property type="entry name" value="dsRNA-binding domain-like"/>
    <property type="match status" value="1"/>
</dbReference>
<dbReference type="OrthoDB" id="444135at2759"/>
<dbReference type="InterPro" id="IPR044444">
    <property type="entry name" value="Ribosomal_mL44_DSRM_metazoa"/>
</dbReference>
<evidence type="ECO:0000259" key="3">
    <source>
        <dbReference type="PROSITE" id="PS50137"/>
    </source>
</evidence>
<keyword evidence="1" id="KW-0694">RNA-binding</keyword>
<organism evidence="4 5">
    <name type="scientific">Hyalella azteca</name>
    <name type="common">Amphipod</name>
    <dbReference type="NCBI Taxonomy" id="294128"/>
    <lineage>
        <taxon>Eukaryota</taxon>
        <taxon>Metazoa</taxon>
        <taxon>Ecdysozoa</taxon>
        <taxon>Arthropoda</taxon>
        <taxon>Crustacea</taxon>
        <taxon>Multicrustacea</taxon>
        <taxon>Malacostraca</taxon>
        <taxon>Eumalacostraca</taxon>
        <taxon>Peracarida</taxon>
        <taxon>Amphipoda</taxon>
        <taxon>Senticaudata</taxon>
        <taxon>Talitrida</taxon>
        <taxon>Talitroidea</taxon>
        <taxon>Hyalellidae</taxon>
        <taxon>Hyalella</taxon>
    </lineage>
</organism>
<proteinExistence type="predicted"/>
<gene>
    <name evidence="5" type="primary">LOC108677887</name>
</gene>
<dbReference type="KEGG" id="hazt:108677887"/>
<keyword evidence="2" id="KW-0732">Signal</keyword>
<dbReference type="Pfam" id="PF22892">
    <property type="entry name" value="DSRM_MRPL44"/>
    <property type="match status" value="1"/>
</dbReference>
<dbReference type="GeneID" id="108677887"/>
<dbReference type="Proteomes" id="UP000694843">
    <property type="component" value="Unplaced"/>
</dbReference>
<evidence type="ECO:0000313" key="5">
    <source>
        <dbReference type="RefSeq" id="XP_018021682.1"/>
    </source>
</evidence>
<dbReference type="Gene3D" id="3.30.160.20">
    <property type="match status" value="1"/>
</dbReference>
<sequence length="162" mass="17196">MAAGMCGWHGCLHVWMAWLFNHINNIIRGCPQVSDPLALLQELLGRSDDVVEARLVASAGSGTLEAVYTVALYRRDRSYLAAGAGESVEVAVQEAAAVALDALFGDTASRPALPFRRAAPRVRHSLPAAPLPPTTAAAPLAPLSDWTLDRADARLANVVLCE</sequence>
<feature type="signal peptide" evidence="2">
    <location>
        <begin position="1"/>
        <end position="17"/>
    </location>
</feature>
<name>A0A8B7P736_HYAAZ</name>
<feature type="chain" id="PRO_5034010386" evidence="2">
    <location>
        <begin position="18"/>
        <end position="162"/>
    </location>
</feature>
<evidence type="ECO:0000313" key="4">
    <source>
        <dbReference type="Proteomes" id="UP000694843"/>
    </source>
</evidence>
<keyword evidence="4" id="KW-1185">Reference proteome</keyword>
<dbReference type="GO" id="GO:0003723">
    <property type="term" value="F:RNA binding"/>
    <property type="evidence" value="ECO:0007669"/>
    <property type="project" value="UniProtKB-UniRule"/>
</dbReference>
<dbReference type="AlphaFoldDB" id="A0A8B7P736"/>
<dbReference type="PROSITE" id="PS50137">
    <property type="entry name" value="DS_RBD"/>
    <property type="match status" value="1"/>
</dbReference>
<feature type="domain" description="DRBM" evidence="3">
    <location>
        <begin position="35"/>
        <end position="105"/>
    </location>
</feature>